<protein>
    <submittedName>
        <fullName evidence="1">Gx transporter family protein</fullName>
    </submittedName>
</protein>
<gene>
    <name evidence="1" type="ORF">E5329_10005</name>
</gene>
<dbReference type="Proteomes" id="UP000304953">
    <property type="component" value="Unassembled WGS sequence"/>
</dbReference>
<keyword evidence="2" id="KW-1185">Reference proteome</keyword>
<accession>A0AC61RX26</accession>
<evidence type="ECO:0000313" key="1">
    <source>
        <dbReference type="EMBL" id="TGY96409.1"/>
    </source>
</evidence>
<dbReference type="EMBL" id="SRYA01000017">
    <property type="protein sequence ID" value="TGY96409.1"/>
    <property type="molecule type" value="Genomic_DNA"/>
</dbReference>
<name>A0AC61RX26_9FIRM</name>
<proteinExistence type="predicted"/>
<comment type="caution">
    <text evidence="1">The sequence shown here is derived from an EMBL/GenBank/DDBJ whole genome shotgun (WGS) entry which is preliminary data.</text>
</comment>
<reference evidence="1" key="1">
    <citation type="submission" date="2019-04" db="EMBL/GenBank/DDBJ databases">
        <title>Microbes associate with the intestines of laboratory mice.</title>
        <authorList>
            <person name="Navarre W."/>
            <person name="Wong E."/>
            <person name="Huang K."/>
            <person name="Tropini C."/>
            <person name="Ng K."/>
            <person name="Yu B."/>
        </authorList>
    </citation>
    <scope>NUCLEOTIDE SEQUENCE</scope>
    <source>
        <strain evidence="1">NM01_1-7b</strain>
    </source>
</reference>
<organism evidence="1 2">
    <name type="scientific">Petralouisia muris</name>
    <dbReference type="NCBI Taxonomy" id="3032872"/>
    <lineage>
        <taxon>Bacteria</taxon>
        <taxon>Bacillati</taxon>
        <taxon>Bacillota</taxon>
        <taxon>Clostridia</taxon>
        <taxon>Lachnospirales</taxon>
        <taxon>Lachnospiraceae</taxon>
        <taxon>Petralouisia</taxon>
    </lineage>
</organism>
<sequence length="160" mass="16976">MGMLTALAFVLSYIEFLIPINLGIPGVKLGLANLVTIVALYTMGVKEACTLSLVRIVLNGFTFGNPAAMLYSLAGGILSLLAMIGARRIKLFSVTGVSVLGGVFHNLGQIMAAVLVVENARLLYYFPVLVLSGTLAGTVIGILAALIIKRLDKLIREQNQ</sequence>
<evidence type="ECO:0000313" key="2">
    <source>
        <dbReference type="Proteomes" id="UP000304953"/>
    </source>
</evidence>